<name>A0A2Z6EU19_9BURK</name>
<keyword evidence="2" id="KW-1185">Reference proteome</keyword>
<dbReference type="Gene3D" id="3.30.160.660">
    <property type="match status" value="1"/>
</dbReference>
<dbReference type="NCBIfam" id="TIGR03604">
    <property type="entry name" value="TOMM_cyclo_SagD"/>
    <property type="match status" value="1"/>
</dbReference>
<dbReference type="RefSeq" id="WP_045362802.1">
    <property type="nucleotide sequence ID" value="NZ_AP018150.1"/>
</dbReference>
<organism evidence="1 2">
    <name type="scientific">Mycoavidus cysteinexigens</name>
    <dbReference type="NCBI Taxonomy" id="1553431"/>
    <lineage>
        <taxon>Bacteria</taxon>
        <taxon>Pseudomonadati</taxon>
        <taxon>Pseudomonadota</taxon>
        <taxon>Betaproteobacteria</taxon>
        <taxon>Burkholderiales</taxon>
        <taxon>Burkholderiaceae</taxon>
        <taxon>Mycoavidus</taxon>
    </lineage>
</organism>
<protein>
    <submittedName>
        <fullName evidence="1">YcaO-like family protein</fullName>
    </submittedName>
</protein>
<dbReference type="PANTHER" id="PTHR37809:SF1">
    <property type="entry name" value="RIBOSOMAL PROTEIN S12 METHYLTHIOTRANSFERASE ACCESSORY FACTOR YCAO"/>
    <property type="match status" value="1"/>
</dbReference>
<sequence length="449" mass="50240">MQIDKALCVALPDDLSGLLERLVHPRWGLLRQVKLFPMPANFPAFYHLHALLSDPIQLRLRNSSPAHEHRMHLGADFRGMGFDANLVDALHSCIGEAVERYCTALYREQDLLLAAGCELAGASELMEQMILFSESSYGQIGFPFKLYDEKQPRRWLEGYNWTLDQTAYMPAQLVLMGYEVMHKHETLSHTNTSGQGAGLDFAQATLSALCEVVERDAFICYWLTKTTPIALQPTPAWIEAQPASLRALLTHPELEVLIRLLPTDLGIPVVLAALRPRGQRFACFGASCRLDLTSAVCKAVSEAAHVWSYQHEPSLTLQSPKRATDVRSFFDHVAFYFDPKNYDNIAFLLDSTASVQVLDALSSPIDVTAQLSELKAKIERAGYPILLFNLNSEECLTAGYQVVKAIVPGLHPIFSGLHRVDDKRRLQRVCTYLGVETPERLNEAPHPFP</sequence>
<dbReference type="InterPro" id="IPR027624">
    <property type="entry name" value="TOMM_cyclo_SagD"/>
</dbReference>
<dbReference type="AlphaFoldDB" id="A0A2Z6EU19"/>
<evidence type="ECO:0000313" key="1">
    <source>
        <dbReference type="EMBL" id="BBE08939.1"/>
    </source>
</evidence>
<dbReference type="PANTHER" id="PTHR37809">
    <property type="entry name" value="RIBOSOMAL PROTEIN S12 METHYLTHIOTRANSFERASE ACCESSORY FACTOR YCAO"/>
    <property type="match status" value="1"/>
</dbReference>
<dbReference type="EMBL" id="AP018150">
    <property type="protein sequence ID" value="BBE08939.1"/>
    <property type="molecule type" value="Genomic_DNA"/>
</dbReference>
<evidence type="ECO:0000313" key="2">
    <source>
        <dbReference type="Proteomes" id="UP000282597"/>
    </source>
</evidence>
<reference evidence="1 2" key="1">
    <citation type="journal article" date="2018" name="Microbes Environ.">
        <title>Comparative Genomic Insights into Endofungal Lifestyles of Two Bacterial Endosymbionts, Mycoavidus cysteinexigens and Burkholderia rhizoxinica.</title>
        <authorList>
            <person name="Sharmin D."/>
            <person name="Guo Y."/>
            <person name="Nishizawa T."/>
            <person name="Ohshima S."/>
            <person name="Sato Y."/>
            <person name="Takashima Y."/>
            <person name="Narisawa K."/>
            <person name="Ohta H."/>
        </authorList>
    </citation>
    <scope>NUCLEOTIDE SEQUENCE [LARGE SCALE GENOMIC DNA]</scope>
    <source>
        <strain evidence="1 2">B1-EB</strain>
    </source>
</reference>
<dbReference type="InterPro" id="IPR003776">
    <property type="entry name" value="YcaO-like_dom"/>
</dbReference>
<dbReference type="Proteomes" id="UP000282597">
    <property type="component" value="Chromosome"/>
</dbReference>
<dbReference type="Gene3D" id="3.30.40.250">
    <property type="match status" value="1"/>
</dbReference>
<dbReference type="Pfam" id="PF02624">
    <property type="entry name" value="YcaO"/>
    <property type="match status" value="1"/>
</dbReference>
<dbReference type="KEGG" id="mcys:MCB1EB_0778"/>
<dbReference type="Gene3D" id="3.30.1330.230">
    <property type="match status" value="1"/>
</dbReference>
<proteinExistence type="predicted"/>
<accession>A0A2Z6EU19</accession>
<dbReference type="PROSITE" id="PS51664">
    <property type="entry name" value="YCAO"/>
    <property type="match status" value="1"/>
</dbReference>
<gene>
    <name evidence="1" type="ORF">MCB1EB_0778</name>
</gene>